<dbReference type="RefSeq" id="WP_268235846.1">
    <property type="nucleotide sequence ID" value="NZ_BMGD01000007.1"/>
</dbReference>
<dbReference type="EMBL" id="BMGD01000007">
    <property type="protein sequence ID" value="GGB75284.1"/>
    <property type="molecule type" value="Genomic_DNA"/>
</dbReference>
<protein>
    <submittedName>
        <fullName evidence="2">Uncharacterized protein</fullName>
    </submittedName>
</protein>
<comment type="caution">
    <text evidence="2">The sequence shown here is derived from an EMBL/GenBank/DDBJ whole genome shotgun (WGS) entry which is preliminary data.</text>
</comment>
<dbReference type="Proteomes" id="UP000614261">
    <property type="component" value="Unassembled WGS sequence"/>
</dbReference>
<evidence type="ECO:0000313" key="2">
    <source>
        <dbReference type="EMBL" id="GGB75284.1"/>
    </source>
</evidence>
<gene>
    <name evidence="2" type="ORF">GCM10010833_33140</name>
</gene>
<organism evidence="2 3">
    <name type="scientific">Blastomonas aquatica</name>
    <dbReference type="NCBI Taxonomy" id="1510276"/>
    <lineage>
        <taxon>Bacteria</taxon>
        <taxon>Pseudomonadati</taxon>
        <taxon>Pseudomonadota</taxon>
        <taxon>Alphaproteobacteria</taxon>
        <taxon>Sphingomonadales</taxon>
        <taxon>Sphingomonadaceae</taxon>
        <taxon>Blastomonas</taxon>
    </lineage>
</organism>
<feature type="transmembrane region" description="Helical" evidence="1">
    <location>
        <begin position="12"/>
        <end position="30"/>
    </location>
</feature>
<keyword evidence="1" id="KW-1133">Transmembrane helix</keyword>
<keyword evidence="1" id="KW-0812">Transmembrane</keyword>
<proteinExistence type="predicted"/>
<accession>A0ABQ1JV24</accession>
<sequence>MSEWIGDNIGIIEMAFTGAVVLGLCAWQYWQVRDAGKPPKDE</sequence>
<keyword evidence="1" id="KW-0472">Membrane</keyword>
<evidence type="ECO:0000256" key="1">
    <source>
        <dbReference type="SAM" id="Phobius"/>
    </source>
</evidence>
<keyword evidence="3" id="KW-1185">Reference proteome</keyword>
<name>A0ABQ1JV24_9SPHN</name>
<evidence type="ECO:0000313" key="3">
    <source>
        <dbReference type="Proteomes" id="UP000614261"/>
    </source>
</evidence>
<reference evidence="3" key="1">
    <citation type="journal article" date="2019" name="Int. J. Syst. Evol. Microbiol.">
        <title>The Global Catalogue of Microorganisms (GCM) 10K type strain sequencing project: providing services to taxonomists for standard genome sequencing and annotation.</title>
        <authorList>
            <consortium name="The Broad Institute Genomics Platform"/>
            <consortium name="The Broad Institute Genome Sequencing Center for Infectious Disease"/>
            <person name="Wu L."/>
            <person name="Ma J."/>
        </authorList>
    </citation>
    <scope>NUCLEOTIDE SEQUENCE [LARGE SCALE GENOMIC DNA]</scope>
    <source>
        <strain evidence="3">CGMCC 1.12851</strain>
    </source>
</reference>